<dbReference type="OrthoDB" id="839391at2"/>
<organism evidence="1">
    <name type="scientific">Tolypothrix bouteillei VB521301</name>
    <dbReference type="NCBI Taxonomy" id="1479485"/>
    <lineage>
        <taxon>Bacteria</taxon>
        <taxon>Bacillati</taxon>
        <taxon>Cyanobacteriota</taxon>
        <taxon>Cyanophyceae</taxon>
        <taxon>Nostocales</taxon>
        <taxon>Tolypothrichaceae</taxon>
        <taxon>Tolypothrix</taxon>
    </lineage>
</organism>
<protein>
    <submittedName>
        <fullName evidence="1">Uncharacterized protein</fullName>
    </submittedName>
</protein>
<proteinExistence type="predicted"/>
<sequence length="90" mass="10172">MTAQNCPICGTAVQPNPRYPKYVCSNCRKKATDLNGRRLAFYNQEFSGGYVAYYADAKDKEEYKSHDCYIDGIQCRVDEARFGGTVIEVV</sequence>
<reference evidence="1" key="1">
    <citation type="journal article" date="2015" name="Genome Announc.">
        <title>Draft Genome Sequence of Tolypothrix boutellei Strain VB521301.</title>
        <authorList>
            <person name="Chandrababunaidu M.M."/>
            <person name="Singh D."/>
            <person name="Sen D."/>
            <person name="Bhan S."/>
            <person name="Das S."/>
            <person name="Gupta A."/>
            <person name="Adhikary S.P."/>
            <person name="Tripathy S."/>
        </authorList>
    </citation>
    <scope>NUCLEOTIDE SEQUENCE</scope>
    <source>
        <strain evidence="1">VB521301</strain>
    </source>
</reference>
<accession>A0A0C1NGL7</accession>
<dbReference type="AlphaFoldDB" id="A0A0C1NGL7"/>
<gene>
    <name evidence="1" type="ORF">DA73_0201525</name>
</gene>
<dbReference type="EMBL" id="JHEG02000001">
    <property type="protein sequence ID" value="KIE14032.1"/>
    <property type="molecule type" value="Genomic_DNA"/>
</dbReference>
<comment type="caution">
    <text evidence="1">The sequence shown here is derived from an EMBL/GenBank/DDBJ whole genome shotgun (WGS) entry which is preliminary data.</text>
</comment>
<evidence type="ECO:0000313" key="1">
    <source>
        <dbReference type="EMBL" id="KIE14032.1"/>
    </source>
</evidence>
<dbReference type="STRING" id="1479485.DA73_0201525"/>
<name>A0A0C1NGL7_9CYAN</name>